<dbReference type="GO" id="GO:0006400">
    <property type="term" value="P:tRNA modification"/>
    <property type="evidence" value="ECO:0007669"/>
    <property type="project" value="TreeGrafter"/>
</dbReference>
<dbReference type="Gene3D" id="3.40.50.300">
    <property type="entry name" value="P-loop containing nucleotide triphosphate hydrolases"/>
    <property type="match status" value="1"/>
</dbReference>
<dbReference type="GO" id="GO:0005739">
    <property type="term" value="C:mitochondrion"/>
    <property type="evidence" value="ECO:0007669"/>
    <property type="project" value="TreeGrafter"/>
</dbReference>
<organism evidence="8 9">
    <name type="scientific">Elaphomyces granulatus</name>
    <dbReference type="NCBI Taxonomy" id="519963"/>
    <lineage>
        <taxon>Eukaryota</taxon>
        <taxon>Fungi</taxon>
        <taxon>Dikarya</taxon>
        <taxon>Ascomycota</taxon>
        <taxon>Pezizomycotina</taxon>
        <taxon>Eurotiomycetes</taxon>
        <taxon>Eurotiomycetidae</taxon>
        <taxon>Eurotiales</taxon>
        <taxon>Elaphomycetaceae</taxon>
        <taxon>Elaphomyces</taxon>
    </lineage>
</organism>
<dbReference type="PANTHER" id="PTHR11088:SF89">
    <property type="entry name" value="TRNA DIMETHYLALLYLTRANSFERASE"/>
    <property type="match status" value="1"/>
</dbReference>
<comment type="caution">
    <text evidence="8">The sequence shown here is derived from an EMBL/GenBank/DDBJ whole genome shotgun (WGS) entry which is preliminary data.</text>
</comment>
<dbReference type="AlphaFoldDB" id="A0A232LSZ5"/>
<sequence>MFNFLRLFRSRAMEPLITIVGATGTGKSKLAVDLATRFDGEIVNVDAMQMYRGLPIITNQIPVEERKGIPHHLINCVGLEEEPWRISTFKRESLRLIKEIRSRGKLPILVGGTHYYTQAILFNDVLVDDCPDDEGGQNISRNGESENSDSVIPTSEENWPILNAPVDVMLEKLKEVDPIMAQRWHPKETRKIRRSLEIYFQTGKPASEIYAQQKLQKQAMLGGDSVGGPPAHNGLMRYQTLLFWVHGEKERLYPRLDGRVDSMVEQGLIAEARTMWDYLVEKESQGITVDMTRGVWVSIGFKELEPYFSALRTAKLDENELEAIKKSCIEAIKTSTRQYSVQQIKWIRNKLWPGLADAKMTHRLYLLDTSNVDEWKTCVTEPSERIVHAFLNNNNNNNNNNEPCPDPKQLSELARQTLSEKEEEHQKRLMTGDDSNSVKCITCEVCRKTMIGSEQWDIHIHSYSHRRTLKAAAKRTRNQQYLRNRKLEDSLDASGDTAL</sequence>
<dbReference type="PANTHER" id="PTHR11088">
    <property type="entry name" value="TRNA DIMETHYLALLYLTRANSFERASE"/>
    <property type="match status" value="1"/>
</dbReference>
<dbReference type="SUPFAM" id="SSF57667">
    <property type="entry name" value="beta-beta-alpha zinc fingers"/>
    <property type="match status" value="1"/>
</dbReference>
<dbReference type="Pfam" id="PF01715">
    <property type="entry name" value="IPPT"/>
    <property type="match status" value="1"/>
</dbReference>
<dbReference type="Gene3D" id="1.10.20.140">
    <property type="match status" value="1"/>
</dbReference>
<evidence type="ECO:0000256" key="7">
    <source>
        <dbReference type="SAM" id="MobiDB-lite"/>
    </source>
</evidence>
<evidence type="ECO:0000256" key="3">
    <source>
        <dbReference type="ARBA" id="ARBA00022741"/>
    </source>
</evidence>
<dbReference type="InterPro" id="IPR036236">
    <property type="entry name" value="Znf_C2H2_sf"/>
</dbReference>
<dbReference type="HAMAP" id="MF_00185">
    <property type="entry name" value="IPP_trans"/>
    <property type="match status" value="1"/>
</dbReference>
<keyword evidence="3 6" id="KW-0547">Nucleotide-binding</keyword>
<keyword evidence="9" id="KW-1185">Reference proteome</keyword>
<keyword evidence="4 6" id="KW-0067">ATP-binding</keyword>
<dbReference type="SUPFAM" id="SSF52540">
    <property type="entry name" value="P-loop containing nucleoside triphosphate hydrolases"/>
    <property type="match status" value="1"/>
</dbReference>
<evidence type="ECO:0000313" key="9">
    <source>
        <dbReference type="Proteomes" id="UP000243515"/>
    </source>
</evidence>
<dbReference type="InterPro" id="IPR018022">
    <property type="entry name" value="IPT"/>
</dbReference>
<dbReference type="GO" id="GO:0052381">
    <property type="term" value="F:tRNA dimethylallyltransferase activity"/>
    <property type="evidence" value="ECO:0007669"/>
    <property type="project" value="UniProtKB-EC"/>
</dbReference>
<dbReference type="OrthoDB" id="775260at2759"/>
<accession>A0A232LSZ5</accession>
<dbReference type="Gene3D" id="3.30.160.60">
    <property type="entry name" value="Classic Zinc Finger"/>
    <property type="match status" value="1"/>
</dbReference>
<evidence type="ECO:0000256" key="4">
    <source>
        <dbReference type="ARBA" id="ARBA00022840"/>
    </source>
</evidence>
<dbReference type="GO" id="GO:0005524">
    <property type="term" value="F:ATP binding"/>
    <property type="evidence" value="ECO:0007669"/>
    <property type="project" value="UniProtKB-KW"/>
</dbReference>
<dbReference type="InterPro" id="IPR027417">
    <property type="entry name" value="P-loop_NTPase"/>
</dbReference>
<proteinExistence type="inferred from homology"/>
<feature type="region of interest" description="Disordered" evidence="7">
    <location>
        <begin position="133"/>
        <end position="154"/>
    </location>
</feature>
<comment type="similarity">
    <text evidence="1 6">Belongs to the IPP transferase family.</text>
</comment>
<reference evidence="8 9" key="1">
    <citation type="journal article" date="2015" name="Environ. Microbiol.">
        <title>Metagenome sequence of Elaphomyces granulatus from sporocarp tissue reveals Ascomycota ectomycorrhizal fingerprints of genome expansion and a Proteobacteria-rich microbiome.</title>
        <authorList>
            <person name="Quandt C.A."/>
            <person name="Kohler A."/>
            <person name="Hesse C.N."/>
            <person name="Sharpton T.J."/>
            <person name="Martin F."/>
            <person name="Spatafora J.W."/>
        </authorList>
    </citation>
    <scope>NUCLEOTIDE SEQUENCE [LARGE SCALE GENOMIC DNA]</scope>
    <source>
        <strain evidence="8 9">OSC145934</strain>
    </source>
</reference>
<keyword evidence="2 6" id="KW-0808">Transferase</keyword>
<dbReference type="InterPro" id="IPR039657">
    <property type="entry name" value="Dimethylallyltransferase"/>
</dbReference>
<evidence type="ECO:0000256" key="1">
    <source>
        <dbReference type="ARBA" id="ARBA00005842"/>
    </source>
</evidence>
<evidence type="ECO:0000256" key="6">
    <source>
        <dbReference type="RuleBase" id="RU003785"/>
    </source>
</evidence>
<keyword evidence="5" id="KW-0819">tRNA processing</keyword>
<dbReference type="Proteomes" id="UP000243515">
    <property type="component" value="Unassembled WGS sequence"/>
</dbReference>
<dbReference type="EMBL" id="NPHW01004974">
    <property type="protein sequence ID" value="OXV07252.1"/>
    <property type="molecule type" value="Genomic_DNA"/>
</dbReference>
<dbReference type="EC" id="2.5.1.75" evidence="5"/>
<comment type="catalytic activity">
    <reaction evidence="5">
        <text>adenosine(37) in tRNA + dimethylallyl diphosphate = N(6)-dimethylallyladenosine(37) in tRNA + diphosphate</text>
        <dbReference type="Rhea" id="RHEA:26482"/>
        <dbReference type="Rhea" id="RHEA-COMP:10162"/>
        <dbReference type="Rhea" id="RHEA-COMP:10375"/>
        <dbReference type="ChEBI" id="CHEBI:33019"/>
        <dbReference type="ChEBI" id="CHEBI:57623"/>
        <dbReference type="ChEBI" id="CHEBI:74411"/>
        <dbReference type="ChEBI" id="CHEBI:74415"/>
        <dbReference type="EC" id="2.5.1.75"/>
    </reaction>
</comment>
<evidence type="ECO:0000313" key="8">
    <source>
        <dbReference type="EMBL" id="OXV07252.1"/>
    </source>
</evidence>
<evidence type="ECO:0000256" key="5">
    <source>
        <dbReference type="RuleBase" id="RU003783"/>
    </source>
</evidence>
<evidence type="ECO:0000256" key="2">
    <source>
        <dbReference type="ARBA" id="ARBA00022679"/>
    </source>
</evidence>
<name>A0A232LSZ5_9EURO</name>
<dbReference type="NCBIfam" id="TIGR00174">
    <property type="entry name" value="miaA"/>
    <property type="match status" value="1"/>
</dbReference>
<gene>
    <name evidence="8" type="ORF">Egran_04983</name>
</gene>
<dbReference type="InterPro" id="IPR030666">
    <property type="entry name" value="IPP_transferase_euk"/>
</dbReference>
<protein>
    <recommendedName>
        <fullName evidence="5">tRNA dimethylallyltransferase</fullName>
        <ecNumber evidence="5">2.5.1.75</ecNumber>
    </recommendedName>
</protein>
<dbReference type="PIRSF" id="PIRSF039110">
    <property type="entry name" value="IPP_transferase"/>
    <property type="match status" value="1"/>
</dbReference>